<feature type="transmembrane region" description="Helical" evidence="2">
    <location>
        <begin position="52"/>
        <end position="76"/>
    </location>
</feature>
<gene>
    <name evidence="3" type="ORF">GGX14DRAFT_569155</name>
</gene>
<organism evidence="3 4">
    <name type="scientific">Mycena pura</name>
    <dbReference type="NCBI Taxonomy" id="153505"/>
    <lineage>
        <taxon>Eukaryota</taxon>
        <taxon>Fungi</taxon>
        <taxon>Dikarya</taxon>
        <taxon>Basidiomycota</taxon>
        <taxon>Agaricomycotina</taxon>
        <taxon>Agaricomycetes</taxon>
        <taxon>Agaricomycetidae</taxon>
        <taxon>Agaricales</taxon>
        <taxon>Marasmiineae</taxon>
        <taxon>Mycenaceae</taxon>
        <taxon>Mycena</taxon>
    </lineage>
</organism>
<keyword evidence="4" id="KW-1185">Reference proteome</keyword>
<feature type="compositionally biased region" description="Polar residues" evidence="1">
    <location>
        <begin position="344"/>
        <end position="357"/>
    </location>
</feature>
<evidence type="ECO:0000256" key="1">
    <source>
        <dbReference type="SAM" id="MobiDB-lite"/>
    </source>
</evidence>
<reference evidence="3" key="1">
    <citation type="submission" date="2023-03" db="EMBL/GenBank/DDBJ databases">
        <title>Massive genome expansion in bonnet fungi (Mycena s.s.) driven by repeated elements and novel gene families across ecological guilds.</title>
        <authorList>
            <consortium name="Lawrence Berkeley National Laboratory"/>
            <person name="Harder C.B."/>
            <person name="Miyauchi S."/>
            <person name="Viragh M."/>
            <person name="Kuo A."/>
            <person name="Thoen E."/>
            <person name="Andreopoulos B."/>
            <person name="Lu D."/>
            <person name="Skrede I."/>
            <person name="Drula E."/>
            <person name="Henrissat B."/>
            <person name="Morin E."/>
            <person name="Kohler A."/>
            <person name="Barry K."/>
            <person name="LaButti K."/>
            <person name="Morin E."/>
            <person name="Salamov A."/>
            <person name="Lipzen A."/>
            <person name="Mereny Z."/>
            <person name="Hegedus B."/>
            <person name="Baldrian P."/>
            <person name="Stursova M."/>
            <person name="Weitz H."/>
            <person name="Taylor A."/>
            <person name="Grigoriev I.V."/>
            <person name="Nagy L.G."/>
            <person name="Martin F."/>
            <person name="Kauserud H."/>
        </authorList>
    </citation>
    <scope>NUCLEOTIDE SEQUENCE</scope>
    <source>
        <strain evidence="3">9144</strain>
    </source>
</reference>
<keyword evidence="2" id="KW-1133">Transmembrane helix</keyword>
<name>A0AAD6Y8B1_9AGAR</name>
<evidence type="ECO:0000313" key="3">
    <source>
        <dbReference type="EMBL" id="KAJ7205004.1"/>
    </source>
</evidence>
<evidence type="ECO:0000256" key="2">
    <source>
        <dbReference type="SAM" id="Phobius"/>
    </source>
</evidence>
<dbReference type="Proteomes" id="UP001219525">
    <property type="component" value="Unassembled WGS sequence"/>
</dbReference>
<protein>
    <submittedName>
        <fullName evidence="3">Uncharacterized protein</fullName>
    </submittedName>
</protein>
<feature type="transmembrane region" description="Helical" evidence="2">
    <location>
        <begin position="236"/>
        <end position="261"/>
    </location>
</feature>
<dbReference type="AlphaFoldDB" id="A0AAD6Y8B1"/>
<keyword evidence="2" id="KW-0472">Membrane</keyword>
<feature type="transmembrane region" description="Helical" evidence="2">
    <location>
        <begin position="104"/>
        <end position="123"/>
    </location>
</feature>
<proteinExistence type="predicted"/>
<dbReference type="EMBL" id="JARJCW010000045">
    <property type="protein sequence ID" value="KAJ7205004.1"/>
    <property type="molecule type" value="Genomic_DNA"/>
</dbReference>
<accession>A0AAD6Y8B1</accession>
<feature type="region of interest" description="Disordered" evidence="1">
    <location>
        <begin position="336"/>
        <end position="357"/>
    </location>
</feature>
<keyword evidence="2" id="KW-0812">Transmembrane</keyword>
<feature type="transmembrane region" description="Helical" evidence="2">
    <location>
        <begin position="135"/>
        <end position="154"/>
    </location>
</feature>
<feature type="transmembrane region" description="Helical" evidence="2">
    <location>
        <begin position="174"/>
        <end position="199"/>
    </location>
</feature>
<comment type="caution">
    <text evidence="3">The sequence shown here is derived from an EMBL/GenBank/DDBJ whole genome shotgun (WGS) entry which is preliminary data.</text>
</comment>
<feature type="transmembrane region" description="Helical" evidence="2">
    <location>
        <begin position="20"/>
        <end position="40"/>
    </location>
</feature>
<sequence length="357" mass="40249">MSAAEFPLTEAQLTGNWFETLTYGMYFVTCGFCARTLLFIGPEQRWRKPSEIRWFILSVAVVLFVVGTFDVVIGLLHNLQAFVFFRGTGGAAQELTDISNWINIARSVAQVIQMILGDFVLIYRCYIVHARRFKVVIPSFFLYLVGVAMAIKLIEVEASLNHAKITLNSSEILPWWITFFCVTAVQNTLTTSLLIWRIWRVEHESDKFRFTRSRTVSIVNAQPRLRKVIRVIAESGFAYTMMVFMTFVTLQATGIAFNVIIVRSSPRRDEEFTTFDTNSRAVVEEGRVSHLHVVAHTPNRSGLTTTIDDGHITLKSLGGQTASTQLESIYNIDNKDRDAPETELGSNTASRNNLGAS</sequence>
<evidence type="ECO:0000313" key="4">
    <source>
        <dbReference type="Proteomes" id="UP001219525"/>
    </source>
</evidence>